<dbReference type="SUPFAM" id="SSF56300">
    <property type="entry name" value="Metallo-dependent phosphatases"/>
    <property type="match status" value="1"/>
</dbReference>
<dbReference type="OrthoDB" id="9785951at2"/>
<sequence>MQIAIISDTHSYLDNKIWKYLNEVDEIWHAGDVGAKTVIDQLEKLGKPLRGVYGNIDNHEIRKIFPEFQYFDIQGLRIGMTHIAGNPGRYPSKIKDWFKQHPCDLFICGHSHILKVTRDKEFGHLHMNPGAAGRHGFHQTKTILLLDINNGKPENLRVVELGPRAKI</sequence>
<dbReference type="NCBIfam" id="TIGR00040">
    <property type="entry name" value="yfcE"/>
    <property type="match status" value="1"/>
</dbReference>
<dbReference type="Gene3D" id="3.60.21.10">
    <property type="match status" value="1"/>
</dbReference>
<dbReference type="GO" id="GO:0016787">
    <property type="term" value="F:hydrolase activity"/>
    <property type="evidence" value="ECO:0007669"/>
    <property type="project" value="UniProtKB-UniRule"/>
</dbReference>
<protein>
    <recommendedName>
        <fullName evidence="2">Phosphoesterase</fullName>
        <ecNumber evidence="2">3.1.4.-</ecNumber>
    </recommendedName>
</protein>
<name>A0A5C6V9C8_9FLAO</name>
<dbReference type="Proteomes" id="UP000321168">
    <property type="component" value="Unassembled WGS sequence"/>
</dbReference>
<proteinExistence type="inferred from homology"/>
<evidence type="ECO:0000259" key="3">
    <source>
        <dbReference type="Pfam" id="PF12850"/>
    </source>
</evidence>
<evidence type="ECO:0000313" key="5">
    <source>
        <dbReference type="Proteomes" id="UP000321168"/>
    </source>
</evidence>
<dbReference type="InterPro" id="IPR029052">
    <property type="entry name" value="Metallo-depent_PP-like"/>
</dbReference>
<dbReference type="RefSeq" id="WP_147013954.1">
    <property type="nucleotide sequence ID" value="NZ_VORB01000004.1"/>
</dbReference>
<gene>
    <name evidence="4" type="ORF">FRX97_04775</name>
</gene>
<dbReference type="InterPro" id="IPR024654">
    <property type="entry name" value="Calcineurin-like_PHP_lpxH"/>
</dbReference>
<reference evidence="4 5" key="1">
    <citation type="submission" date="2019-08" db="EMBL/GenBank/DDBJ databases">
        <title>Genome of Luteibaculum oceani JCM 18817.</title>
        <authorList>
            <person name="Bowman J.P."/>
        </authorList>
    </citation>
    <scope>NUCLEOTIDE SEQUENCE [LARGE SCALE GENOMIC DNA]</scope>
    <source>
        <strain evidence="4 5">JCM 18817</strain>
    </source>
</reference>
<comment type="cofactor">
    <cofactor evidence="2">
        <name>a divalent metal cation</name>
        <dbReference type="ChEBI" id="CHEBI:60240"/>
    </cofactor>
</comment>
<evidence type="ECO:0000313" key="4">
    <source>
        <dbReference type="EMBL" id="TXC81320.1"/>
    </source>
</evidence>
<dbReference type="Pfam" id="PF12850">
    <property type="entry name" value="Metallophos_2"/>
    <property type="match status" value="1"/>
</dbReference>
<dbReference type="AlphaFoldDB" id="A0A5C6V9C8"/>
<comment type="similarity">
    <text evidence="1 2">Belongs to the metallophosphoesterase superfamily. YfcE family.</text>
</comment>
<dbReference type="EMBL" id="VORB01000004">
    <property type="protein sequence ID" value="TXC81320.1"/>
    <property type="molecule type" value="Genomic_DNA"/>
</dbReference>
<comment type="caution">
    <text evidence="4">The sequence shown here is derived from an EMBL/GenBank/DDBJ whole genome shotgun (WGS) entry which is preliminary data.</text>
</comment>
<organism evidence="4 5">
    <name type="scientific">Luteibaculum oceani</name>
    <dbReference type="NCBI Taxonomy" id="1294296"/>
    <lineage>
        <taxon>Bacteria</taxon>
        <taxon>Pseudomonadati</taxon>
        <taxon>Bacteroidota</taxon>
        <taxon>Flavobacteriia</taxon>
        <taxon>Flavobacteriales</taxon>
        <taxon>Luteibaculaceae</taxon>
        <taxon>Luteibaculum</taxon>
    </lineage>
</organism>
<dbReference type="InterPro" id="IPR000979">
    <property type="entry name" value="Phosphodiesterase_MJ0936/Vps29"/>
</dbReference>
<accession>A0A5C6V9C8</accession>
<keyword evidence="2" id="KW-0479">Metal-binding</keyword>
<dbReference type="PANTHER" id="PTHR11124">
    <property type="entry name" value="VACUOLAR SORTING PROTEIN VPS29"/>
    <property type="match status" value="1"/>
</dbReference>
<evidence type="ECO:0000256" key="2">
    <source>
        <dbReference type="RuleBase" id="RU362039"/>
    </source>
</evidence>
<dbReference type="GO" id="GO:0046872">
    <property type="term" value="F:metal ion binding"/>
    <property type="evidence" value="ECO:0007669"/>
    <property type="project" value="UniProtKB-KW"/>
</dbReference>
<dbReference type="EC" id="3.1.4.-" evidence="2"/>
<keyword evidence="5" id="KW-1185">Reference proteome</keyword>
<evidence type="ECO:0000256" key="1">
    <source>
        <dbReference type="ARBA" id="ARBA00008950"/>
    </source>
</evidence>
<feature type="domain" description="Calcineurin-like phosphoesterase" evidence="3">
    <location>
        <begin position="1"/>
        <end position="150"/>
    </location>
</feature>